<reference evidence="4 5" key="1">
    <citation type="journal article" date="2015" name="Nature">
        <title>rRNA introns, odd ribosomes, and small enigmatic genomes across a large radiation of phyla.</title>
        <authorList>
            <person name="Brown C.T."/>
            <person name="Hug L.A."/>
            <person name="Thomas B.C."/>
            <person name="Sharon I."/>
            <person name="Castelle C.J."/>
            <person name="Singh A."/>
            <person name="Wilkins M.J."/>
            <person name="Williams K.H."/>
            <person name="Banfield J.F."/>
        </authorList>
    </citation>
    <scope>NUCLEOTIDE SEQUENCE [LARGE SCALE GENOMIC DNA]</scope>
</reference>
<dbReference type="STRING" id="1618545.US53_C0008G0024"/>
<protein>
    <recommendedName>
        <fullName evidence="3">Carbohydrate kinase PfkB domain-containing protein</fullName>
    </recommendedName>
</protein>
<dbReference type="PANTHER" id="PTHR10584:SF166">
    <property type="entry name" value="RIBOKINASE"/>
    <property type="match status" value="1"/>
</dbReference>
<comment type="caution">
    <text evidence="4">The sequence shown here is derived from an EMBL/GenBank/DDBJ whole genome shotgun (WGS) entry which is preliminary data.</text>
</comment>
<dbReference type="InterPro" id="IPR011611">
    <property type="entry name" value="PfkB_dom"/>
</dbReference>
<name>A0A0G0H3J4_9BACT</name>
<accession>A0A0G0H3J4</accession>
<dbReference type="SUPFAM" id="SSF53613">
    <property type="entry name" value="Ribokinase-like"/>
    <property type="match status" value="1"/>
</dbReference>
<proteinExistence type="predicted"/>
<dbReference type="PRINTS" id="PR00990">
    <property type="entry name" value="RIBOKINASE"/>
</dbReference>
<dbReference type="GO" id="GO:0006796">
    <property type="term" value="P:phosphate-containing compound metabolic process"/>
    <property type="evidence" value="ECO:0007669"/>
    <property type="project" value="UniProtKB-ARBA"/>
</dbReference>
<evidence type="ECO:0000313" key="4">
    <source>
        <dbReference type="EMBL" id="KKQ37833.1"/>
    </source>
</evidence>
<evidence type="ECO:0000313" key="5">
    <source>
        <dbReference type="Proteomes" id="UP000034591"/>
    </source>
</evidence>
<dbReference type="AlphaFoldDB" id="A0A0G0H3J4"/>
<keyword evidence="1" id="KW-0808">Transferase</keyword>
<keyword evidence="2" id="KW-0418">Kinase</keyword>
<dbReference type="InterPro" id="IPR029056">
    <property type="entry name" value="Ribokinase-like"/>
</dbReference>
<evidence type="ECO:0000256" key="1">
    <source>
        <dbReference type="ARBA" id="ARBA00022679"/>
    </source>
</evidence>
<sequence length="332" mass="36625">MSDLELLSIGDVTYDVFLNPIESESLCTLNDKECYICFSYGDKIPVKSIEYSLGGNAANNVVGVKRLGINSGLVSTLGGDSTGNMIIDKLQKENVDMGFVIQQPTAGSNYSTVINYGGERTIFTYHAPRSYEFPVKLYPAQWVYLTSMGESFQPFYRHFSDWLSSHPEVKMAFNPGSHQMRAEADILKPILEKTYVIYVNRNEAEKLTEFEDSHTKEKELLKALAEKGPKKVVITDGGGGSYLYDGEDNKYYKCPVMPVDAYERTGAGDSFGAGFLAAVIKGKSSSEALLWGTVNSASVIGYIGSQKGLLKEHEMPTWLERAKSSGVEVVEI</sequence>
<feature type="domain" description="Carbohydrate kinase PfkB" evidence="3">
    <location>
        <begin position="39"/>
        <end position="308"/>
    </location>
</feature>
<gene>
    <name evidence="4" type="ORF">US53_C0008G0024</name>
</gene>
<evidence type="ECO:0000256" key="2">
    <source>
        <dbReference type="ARBA" id="ARBA00022777"/>
    </source>
</evidence>
<dbReference type="Gene3D" id="3.40.1190.20">
    <property type="match status" value="1"/>
</dbReference>
<organism evidence="4 5">
    <name type="scientific">Candidatus Woesebacteria bacterium GW2011_GWA1_37_7</name>
    <dbReference type="NCBI Taxonomy" id="1618545"/>
    <lineage>
        <taxon>Bacteria</taxon>
        <taxon>Candidatus Woeseibacteriota</taxon>
    </lineage>
</organism>
<dbReference type="Proteomes" id="UP000034591">
    <property type="component" value="Unassembled WGS sequence"/>
</dbReference>
<dbReference type="PANTHER" id="PTHR10584">
    <property type="entry name" value="SUGAR KINASE"/>
    <property type="match status" value="1"/>
</dbReference>
<evidence type="ECO:0000259" key="3">
    <source>
        <dbReference type="Pfam" id="PF00294"/>
    </source>
</evidence>
<dbReference type="EMBL" id="LBTI01000008">
    <property type="protein sequence ID" value="KKQ37833.1"/>
    <property type="molecule type" value="Genomic_DNA"/>
</dbReference>
<dbReference type="GO" id="GO:0016301">
    <property type="term" value="F:kinase activity"/>
    <property type="evidence" value="ECO:0007669"/>
    <property type="project" value="UniProtKB-KW"/>
</dbReference>
<dbReference type="Pfam" id="PF00294">
    <property type="entry name" value="PfkB"/>
    <property type="match status" value="1"/>
</dbReference>
<dbReference type="InterPro" id="IPR002139">
    <property type="entry name" value="Ribo/fructo_kinase"/>
</dbReference>